<dbReference type="InterPro" id="IPR001584">
    <property type="entry name" value="Integrase_cat-core"/>
</dbReference>
<keyword evidence="4" id="KW-1185">Reference proteome</keyword>
<comment type="caution">
    <text evidence="3">The sequence shown here is derived from an EMBL/GenBank/DDBJ whole genome shotgun (WGS) entry which is preliminary data.</text>
</comment>
<dbReference type="Proteomes" id="UP000701853">
    <property type="component" value="Chromosome 5"/>
</dbReference>
<dbReference type="GO" id="GO:0015074">
    <property type="term" value="P:DNA integration"/>
    <property type="evidence" value="ECO:0007669"/>
    <property type="project" value="InterPro"/>
</dbReference>
<reference evidence="3 4" key="1">
    <citation type="journal article" date="2021" name="bioRxiv">
        <title>The Gossypium anomalum genome as a resource for cotton improvement and evolutionary analysis of hybrid incompatibility.</title>
        <authorList>
            <person name="Grover C.E."/>
            <person name="Yuan D."/>
            <person name="Arick M.A."/>
            <person name="Miller E.R."/>
            <person name="Hu G."/>
            <person name="Peterson D.G."/>
            <person name="Wendel J.F."/>
            <person name="Udall J.A."/>
        </authorList>
    </citation>
    <scope>NUCLEOTIDE SEQUENCE [LARGE SCALE GENOMIC DNA]</scope>
    <source>
        <strain evidence="3">JFW-Udall</strain>
        <tissue evidence="3">Leaf</tissue>
    </source>
</reference>
<evidence type="ECO:0000259" key="2">
    <source>
        <dbReference type="PROSITE" id="PS50994"/>
    </source>
</evidence>
<dbReference type="Pfam" id="PF14223">
    <property type="entry name" value="Retrotran_gag_2"/>
    <property type="match status" value="1"/>
</dbReference>
<feature type="region of interest" description="Disordered" evidence="1">
    <location>
        <begin position="781"/>
        <end position="817"/>
    </location>
</feature>
<dbReference type="SUPFAM" id="SSF53098">
    <property type="entry name" value="Ribonuclease H-like"/>
    <property type="match status" value="1"/>
</dbReference>
<dbReference type="InterPro" id="IPR012337">
    <property type="entry name" value="RNaseH-like_sf"/>
</dbReference>
<proteinExistence type="predicted"/>
<feature type="region of interest" description="Disordered" evidence="1">
    <location>
        <begin position="730"/>
        <end position="768"/>
    </location>
</feature>
<gene>
    <name evidence="3" type="ORF">CXB51_010240</name>
</gene>
<feature type="compositionally biased region" description="Polar residues" evidence="1">
    <location>
        <begin position="757"/>
        <end position="768"/>
    </location>
</feature>
<dbReference type="Gene3D" id="3.30.420.10">
    <property type="entry name" value="Ribonuclease H-like superfamily/Ribonuclease H"/>
    <property type="match status" value="1"/>
</dbReference>
<evidence type="ECO:0000313" key="3">
    <source>
        <dbReference type="EMBL" id="KAG8492772.1"/>
    </source>
</evidence>
<dbReference type="Pfam" id="PF07727">
    <property type="entry name" value="RVT_2"/>
    <property type="match status" value="1"/>
</dbReference>
<evidence type="ECO:0000313" key="4">
    <source>
        <dbReference type="Proteomes" id="UP000701853"/>
    </source>
</evidence>
<dbReference type="InterPro" id="IPR036397">
    <property type="entry name" value="RNaseH_sf"/>
</dbReference>
<feature type="domain" description="Integrase catalytic" evidence="2">
    <location>
        <begin position="493"/>
        <end position="664"/>
    </location>
</feature>
<dbReference type="PANTHER" id="PTHR47481">
    <property type="match status" value="1"/>
</dbReference>
<dbReference type="InterPro" id="IPR054722">
    <property type="entry name" value="PolX-like_BBD"/>
</dbReference>
<sequence length="1005" mass="109035">MAVTPSPDSDSTEPSNSVFTGDPVRFILSGYDLIGFLDGTVSAPARYVHASDGSLVTNPSALIFNQQDNLLTSWLLSTISSSFLSSFTDVRSACDVWMMASSLFAADTSAKQSQLRHELHSLKKCTLSIRAYVDKIKGLCALLAASRSQISETERTIVLLTGLPSDFDAVVSHASLSSSPLPFQRIVDALLECEARQMRFVSDVMVVANFVDGSSSPVLAVSSRGGRPPVHGRGGPGVESSEDTWLSAGRDAWGRGQNWLPTDPNWSRPQPNVRAFSCGLHVPNLSAPNLPPGPNPFVSPGNRSPAFGPNVAGNSGRYSTPSIDPHSGAAGSYGARTRGSIGVDSNFGPGGSPRAHVFDVDSSSYDSSQFVGIPRLPEFHASNFSDAATYDSNFNSTESYVPLLVGSTSWCPDSGATHHVCQNTVDLHASSPYTGDSSLLMGNGVSTKISSIGSTVLPTATKLLHLLNVLCVPSIRKKLLSVSKFATDNNVFFEFHPSFCVIKDIQTQEILMRGQVRDGLYHFFPTATASSPSIHNTIFHHQSVENDLFNLWHQRLGHPSPTIFGKRIKKFQSDWGGEFRAFASVLATHGIPHRITCPHTSEQNGVAECKHRHIVETGLTLLAQANLPMVYWGYAFCTAVHLINRLPTPVLGGKTPYQCLFGSIPTYDHLRVFGCYFFPYLRPFIKHKLDFRSQPSTFLGYSSQHKGYYCLTATGKIIVSRHPVPATVPRQVSDPISIPAAPDPISVPAAPDDSAHLDSSQGRPLQSVSGNSLFLRTDIRETSPSQSSDVPSDPRDPTVADAPVVARGPASSSANTHAMVTRSKAGVFKPKALAVNTVDFKPVFVEEALAHPDWRLAVQAEYDALLANSTWELSLLSLGRKVIGCKWIFKVKKNPDGIIERRKARLVAKGCSQVPGCDFKETFSPVVKPTTIRVILSIAVSCGWPLRQIDVNNAFLNGDLSDEVFMQQPPGFVQHGLNGEKLVCRLIKALYGLRQAPRAWFDKLK</sequence>
<dbReference type="GO" id="GO:0003676">
    <property type="term" value="F:nucleic acid binding"/>
    <property type="evidence" value="ECO:0007669"/>
    <property type="project" value="InterPro"/>
</dbReference>
<evidence type="ECO:0000256" key="1">
    <source>
        <dbReference type="SAM" id="MobiDB-lite"/>
    </source>
</evidence>
<organism evidence="3 4">
    <name type="scientific">Gossypium anomalum</name>
    <dbReference type="NCBI Taxonomy" id="47600"/>
    <lineage>
        <taxon>Eukaryota</taxon>
        <taxon>Viridiplantae</taxon>
        <taxon>Streptophyta</taxon>
        <taxon>Embryophyta</taxon>
        <taxon>Tracheophyta</taxon>
        <taxon>Spermatophyta</taxon>
        <taxon>Magnoliopsida</taxon>
        <taxon>eudicotyledons</taxon>
        <taxon>Gunneridae</taxon>
        <taxon>Pentapetalae</taxon>
        <taxon>rosids</taxon>
        <taxon>malvids</taxon>
        <taxon>Malvales</taxon>
        <taxon>Malvaceae</taxon>
        <taxon>Malvoideae</taxon>
        <taxon>Gossypium</taxon>
    </lineage>
</organism>
<dbReference type="EMBL" id="JAHUZN010000005">
    <property type="protein sequence ID" value="KAG8492772.1"/>
    <property type="molecule type" value="Genomic_DNA"/>
</dbReference>
<accession>A0A8J6CZ58</accession>
<dbReference type="AlphaFoldDB" id="A0A8J6CZ58"/>
<dbReference type="PANTHER" id="PTHR47481:SF10">
    <property type="entry name" value="COPIA-LIKE POLYPROTEIN_RETROTRANSPOSON"/>
    <property type="match status" value="1"/>
</dbReference>
<protein>
    <recommendedName>
        <fullName evidence="2">Integrase catalytic domain-containing protein</fullName>
    </recommendedName>
</protein>
<name>A0A8J6CZ58_9ROSI</name>
<dbReference type="InterPro" id="IPR057670">
    <property type="entry name" value="SH3_retrovirus"/>
</dbReference>
<dbReference type="Pfam" id="PF22936">
    <property type="entry name" value="Pol_BBD"/>
    <property type="match status" value="1"/>
</dbReference>
<dbReference type="OrthoDB" id="1749397at2759"/>
<dbReference type="Pfam" id="PF25597">
    <property type="entry name" value="SH3_retrovirus"/>
    <property type="match status" value="1"/>
</dbReference>
<dbReference type="InterPro" id="IPR013103">
    <property type="entry name" value="RVT_2"/>
</dbReference>
<dbReference type="PROSITE" id="PS50994">
    <property type="entry name" value="INTEGRASE"/>
    <property type="match status" value="1"/>
</dbReference>
<feature type="region of interest" description="Disordered" evidence="1">
    <location>
        <begin position="221"/>
        <end position="243"/>
    </location>
</feature>
<feature type="compositionally biased region" description="Low complexity" evidence="1">
    <location>
        <begin position="733"/>
        <end position="752"/>
    </location>
</feature>